<keyword evidence="4" id="KW-0418">Kinase</keyword>
<dbReference type="EMBL" id="JAGZMU010000008">
    <property type="protein sequence ID" value="MBS4894030.1"/>
    <property type="molecule type" value="Genomic_DNA"/>
</dbReference>
<evidence type="ECO:0000313" key="8">
    <source>
        <dbReference type="Proteomes" id="UP000778864"/>
    </source>
</evidence>
<dbReference type="PANTHER" id="PTHR23117">
    <property type="entry name" value="GUANYLATE KINASE-RELATED"/>
    <property type="match status" value="1"/>
</dbReference>
<comment type="function">
    <text evidence="1">Essential for recycling GMP and indirectly, cGMP.</text>
</comment>
<gene>
    <name evidence="7" type="ORF">KHZ90_09705</name>
</gene>
<evidence type="ECO:0000256" key="2">
    <source>
        <dbReference type="ARBA" id="ARBA00005790"/>
    </source>
</evidence>
<dbReference type="PANTHER" id="PTHR23117:SF13">
    <property type="entry name" value="GUANYLATE KINASE"/>
    <property type="match status" value="1"/>
</dbReference>
<dbReference type="RefSeq" id="WP_278468481.1">
    <property type="nucleotide sequence ID" value="NZ_JAGZMU010000008.1"/>
</dbReference>
<dbReference type="PROSITE" id="PS50052">
    <property type="entry name" value="GUANYLATE_KINASE_2"/>
    <property type="match status" value="1"/>
</dbReference>
<dbReference type="Gene3D" id="3.40.50.300">
    <property type="entry name" value="P-loop containing nucleotide triphosphate hydrolases"/>
    <property type="match status" value="1"/>
</dbReference>
<dbReference type="SUPFAM" id="SSF52540">
    <property type="entry name" value="P-loop containing nucleoside triphosphate hydrolases"/>
    <property type="match status" value="1"/>
</dbReference>
<reference evidence="7" key="1">
    <citation type="submission" date="2021-02" db="EMBL/GenBank/DDBJ databases">
        <title>Infant gut strain persistence is associated with maternal origin, phylogeny, and functional potential including surface adhesion and iron acquisition.</title>
        <authorList>
            <person name="Lou Y.C."/>
        </authorList>
    </citation>
    <scope>NUCLEOTIDE SEQUENCE</scope>
    <source>
        <strain evidence="7">L3_108_031G1_dasL3_108_031G1_concoct_20</strain>
    </source>
</reference>
<sequence length="205" mass="24403">MDSKLKTKKLICLIGKSSSGKDTIFQEILKTNKKVKSAISHTTRPMRSNEKEGREYFFVTDNIFNEMFVNEEFIEKRKYKVANNSTWQYGLSKEAIDTDDTYIVIVDYKGYCEFKRTLGEEIVHGIYIIADMKERVNRALHREKLIRDEQYLEIFRRFTKDEQDFPMEQISKDCVILKNNDKKDFNYCVNYINDLINKQDIENLI</sequence>
<evidence type="ECO:0000256" key="4">
    <source>
        <dbReference type="ARBA" id="ARBA00022777"/>
    </source>
</evidence>
<dbReference type="PROSITE" id="PS00856">
    <property type="entry name" value="GUANYLATE_KINASE_1"/>
    <property type="match status" value="1"/>
</dbReference>
<dbReference type="GO" id="GO:0004385">
    <property type="term" value="F:GMP kinase activity"/>
    <property type="evidence" value="ECO:0007669"/>
    <property type="project" value="UniProtKB-EC"/>
</dbReference>
<dbReference type="Proteomes" id="UP000778864">
    <property type="component" value="Unassembled WGS sequence"/>
</dbReference>
<feature type="domain" description="Guanylate kinase-like" evidence="6">
    <location>
        <begin position="8"/>
        <end position="197"/>
    </location>
</feature>
<evidence type="ECO:0000256" key="5">
    <source>
        <dbReference type="ARBA" id="ARBA00048594"/>
    </source>
</evidence>
<accession>A0A942WVM2</accession>
<organism evidence="7 8">
    <name type="scientific">Veillonella parvula</name>
    <name type="common">Staphylococcus parvulus</name>
    <dbReference type="NCBI Taxonomy" id="29466"/>
    <lineage>
        <taxon>Bacteria</taxon>
        <taxon>Bacillati</taxon>
        <taxon>Bacillota</taxon>
        <taxon>Negativicutes</taxon>
        <taxon>Veillonellales</taxon>
        <taxon>Veillonellaceae</taxon>
        <taxon>Veillonella</taxon>
    </lineage>
</organism>
<keyword evidence="3" id="KW-0808">Transferase</keyword>
<dbReference type="AlphaFoldDB" id="A0A942WVM2"/>
<comment type="caution">
    <text evidence="7">The sequence shown here is derived from an EMBL/GenBank/DDBJ whole genome shotgun (WGS) entry which is preliminary data.</text>
</comment>
<evidence type="ECO:0000313" key="7">
    <source>
        <dbReference type="EMBL" id="MBS4894030.1"/>
    </source>
</evidence>
<dbReference type="SMART" id="SM00072">
    <property type="entry name" value="GuKc"/>
    <property type="match status" value="1"/>
</dbReference>
<evidence type="ECO:0000259" key="6">
    <source>
        <dbReference type="PROSITE" id="PS50052"/>
    </source>
</evidence>
<proteinExistence type="inferred from homology"/>
<dbReference type="InterPro" id="IPR027417">
    <property type="entry name" value="P-loop_NTPase"/>
</dbReference>
<protein>
    <recommendedName>
        <fullName evidence="6">Guanylate kinase-like domain-containing protein</fullName>
    </recommendedName>
</protein>
<comment type="similarity">
    <text evidence="2">Belongs to the guanylate kinase family.</text>
</comment>
<dbReference type="Pfam" id="PF00625">
    <property type="entry name" value="Guanylate_kin"/>
    <property type="match status" value="1"/>
</dbReference>
<dbReference type="InterPro" id="IPR008144">
    <property type="entry name" value="Guanylate_kin-like_dom"/>
</dbReference>
<evidence type="ECO:0000256" key="1">
    <source>
        <dbReference type="ARBA" id="ARBA00003531"/>
    </source>
</evidence>
<comment type="catalytic activity">
    <reaction evidence="5">
        <text>GMP + ATP = GDP + ADP</text>
        <dbReference type="Rhea" id="RHEA:20780"/>
        <dbReference type="ChEBI" id="CHEBI:30616"/>
        <dbReference type="ChEBI" id="CHEBI:58115"/>
        <dbReference type="ChEBI" id="CHEBI:58189"/>
        <dbReference type="ChEBI" id="CHEBI:456216"/>
        <dbReference type="EC" id="2.7.4.8"/>
    </reaction>
</comment>
<name>A0A942WVM2_VEIPA</name>
<evidence type="ECO:0000256" key="3">
    <source>
        <dbReference type="ARBA" id="ARBA00022679"/>
    </source>
</evidence>
<dbReference type="InterPro" id="IPR008145">
    <property type="entry name" value="GK/Ca_channel_bsu"/>
</dbReference>
<dbReference type="GO" id="GO:0005829">
    <property type="term" value="C:cytosol"/>
    <property type="evidence" value="ECO:0007669"/>
    <property type="project" value="TreeGrafter"/>
</dbReference>
<dbReference type="InterPro" id="IPR020590">
    <property type="entry name" value="Guanylate_kinase_CS"/>
</dbReference>